<dbReference type="Pfam" id="PF03364">
    <property type="entry name" value="Polyketide_cyc"/>
    <property type="match status" value="1"/>
</dbReference>
<proteinExistence type="predicted"/>
<sequence>MTTACVGGGVLQWWTSGNMNTRKRIELNGCRSRGFLVGTTPIAKLTKNASLLMGPRTGRKMRKTFPVSPVMEWQDCSAKIEADVPASFAYDCYSDRESIPNWMSFISSVNVLEDKPDQSRWLLKYSVLGRDVEFSWMARNLQPIRNQKIHWRSLEGLPNRGAVRFFPKDSSSCKVELTVSYEIPQILSPVATALKPACERVLFLGLEKFAAYAKDSYQSKVA</sequence>
<dbReference type="OrthoDB" id="47798at2759"/>
<dbReference type="CDD" id="cd07817">
    <property type="entry name" value="SRPBCC_8"/>
    <property type="match status" value="1"/>
</dbReference>
<dbReference type="Proteomes" id="UP000036987">
    <property type="component" value="Unassembled WGS sequence"/>
</dbReference>
<feature type="domain" description="Coenzyme Q-binding protein COQ10 START" evidence="1">
    <location>
        <begin position="83"/>
        <end position="196"/>
    </location>
</feature>
<dbReference type="OMA" id="TRIPNWM"/>
<dbReference type="InterPro" id="IPR023393">
    <property type="entry name" value="START-like_dom_sf"/>
</dbReference>
<name>A0A0K9NKU3_ZOSMR</name>
<dbReference type="Gene3D" id="3.30.530.20">
    <property type="match status" value="1"/>
</dbReference>
<accession>A0A0K9NKU3</accession>
<dbReference type="InterPro" id="IPR005031">
    <property type="entry name" value="COQ10_START"/>
</dbReference>
<gene>
    <name evidence="2" type="ORF">ZOSMA_92G00480</name>
</gene>
<dbReference type="PANTHER" id="PTHR33824:SF7">
    <property type="entry name" value="POLYKETIDE CYCLASE_DEHYDRASE AND LIPID TRANSPORT SUPERFAMILY PROTEIN"/>
    <property type="match status" value="1"/>
</dbReference>
<evidence type="ECO:0000313" key="2">
    <source>
        <dbReference type="EMBL" id="KMZ56687.1"/>
    </source>
</evidence>
<evidence type="ECO:0000313" key="3">
    <source>
        <dbReference type="Proteomes" id="UP000036987"/>
    </source>
</evidence>
<dbReference type="EMBL" id="LFYR01002147">
    <property type="protein sequence ID" value="KMZ56687.1"/>
    <property type="molecule type" value="Genomic_DNA"/>
</dbReference>
<dbReference type="PANTHER" id="PTHR33824">
    <property type="entry name" value="POLYKETIDE CYCLASE/DEHYDRASE AND LIPID TRANSPORT SUPERFAMILY PROTEIN"/>
    <property type="match status" value="1"/>
</dbReference>
<dbReference type="AlphaFoldDB" id="A0A0K9NKU3"/>
<organism evidence="2 3">
    <name type="scientific">Zostera marina</name>
    <name type="common">Eelgrass</name>
    <dbReference type="NCBI Taxonomy" id="29655"/>
    <lineage>
        <taxon>Eukaryota</taxon>
        <taxon>Viridiplantae</taxon>
        <taxon>Streptophyta</taxon>
        <taxon>Embryophyta</taxon>
        <taxon>Tracheophyta</taxon>
        <taxon>Spermatophyta</taxon>
        <taxon>Magnoliopsida</taxon>
        <taxon>Liliopsida</taxon>
        <taxon>Zosteraceae</taxon>
        <taxon>Zostera</taxon>
    </lineage>
</organism>
<dbReference type="SUPFAM" id="SSF55961">
    <property type="entry name" value="Bet v1-like"/>
    <property type="match status" value="1"/>
</dbReference>
<comment type="caution">
    <text evidence="2">The sequence shown here is derived from an EMBL/GenBank/DDBJ whole genome shotgun (WGS) entry which is preliminary data.</text>
</comment>
<evidence type="ECO:0000259" key="1">
    <source>
        <dbReference type="Pfam" id="PF03364"/>
    </source>
</evidence>
<dbReference type="STRING" id="29655.A0A0K9NKU3"/>
<protein>
    <recommendedName>
        <fullName evidence="1">Coenzyme Q-binding protein COQ10 START domain-containing protein</fullName>
    </recommendedName>
</protein>
<keyword evidence="3" id="KW-1185">Reference proteome</keyword>
<reference evidence="3" key="1">
    <citation type="journal article" date="2016" name="Nature">
        <title>The genome of the seagrass Zostera marina reveals angiosperm adaptation to the sea.</title>
        <authorList>
            <person name="Olsen J.L."/>
            <person name="Rouze P."/>
            <person name="Verhelst B."/>
            <person name="Lin Y.-C."/>
            <person name="Bayer T."/>
            <person name="Collen J."/>
            <person name="Dattolo E."/>
            <person name="De Paoli E."/>
            <person name="Dittami S."/>
            <person name="Maumus F."/>
            <person name="Michel G."/>
            <person name="Kersting A."/>
            <person name="Lauritano C."/>
            <person name="Lohaus R."/>
            <person name="Toepel M."/>
            <person name="Tonon T."/>
            <person name="Vanneste K."/>
            <person name="Amirebrahimi M."/>
            <person name="Brakel J."/>
            <person name="Bostroem C."/>
            <person name="Chovatia M."/>
            <person name="Grimwood J."/>
            <person name="Jenkins J.W."/>
            <person name="Jueterbock A."/>
            <person name="Mraz A."/>
            <person name="Stam W.T."/>
            <person name="Tice H."/>
            <person name="Bornberg-Bauer E."/>
            <person name="Green P.J."/>
            <person name="Pearson G.A."/>
            <person name="Procaccini G."/>
            <person name="Duarte C.M."/>
            <person name="Schmutz J."/>
            <person name="Reusch T.B.H."/>
            <person name="Van de Peer Y."/>
        </authorList>
    </citation>
    <scope>NUCLEOTIDE SEQUENCE [LARGE SCALE GENOMIC DNA]</scope>
    <source>
        <strain evidence="3">cv. Finnish</strain>
    </source>
</reference>
<dbReference type="InterPro" id="IPR047137">
    <property type="entry name" value="ORF3"/>
</dbReference>